<dbReference type="InterPro" id="IPR007751">
    <property type="entry name" value="DUF676_lipase-like"/>
</dbReference>
<dbReference type="PANTHER" id="PTHR11440">
    <property type="entry name" value="LECITHIN-CHOLESTEROL ACYLTRANSFERASE-RELATED"/>
    <property type="match status" value="1"/>
</dbReference>
<evidence type="ECO:0000313" key="4">
    <source>
        <dbReference type="EMBL" id="ODQ59366.1"/>
    </source>
</evidence>
<dbReference type="Pfam" id="PF05057">
    <property type="entry name" value="DUF676"/>
    <property type="match status" value="1"/>
</dbReference>
<evidence type="ECO:0000313" key="5">
    <source>
        <dbReference type="Proteomes" id="UP000094112"/>
    </source>
</evidence>
<feature type="non-terminal residue" evidence="4">
    <location>
        <position position="316"/>
    </location>
</feature>
<dbReference type="SUPFAM" id="SSF53474">
    <property type="entry name" value="alpha/beta-Hydrolases"/>
    <property type="match status" value="1"/>
</dbReference>
<organism evidence="4 5">
    <name type="scientific">Wickerhamomyces anomalus (strain ATCC 58044 / CBS 1984 / NCYC 433 / NRRL Y-366-8)</name>
    <name type="common">Yeast</name>
    <name type="synonym">Hansenula anomala</name>
    <dbReference type="NCBI Taxonomy" id="683960"/>
    <lineage>
        <taxon>Eukaryota</taxon>
        <taxon>Fungi</taxon>
        <taxon>Dikarya</taxon>
        <taxon>Ascomycota</taxon>
        <taxon>Saccharomycotina</taxon>
        <taxon>Saccharomycetes</taxon>
        <taxon>Phaffomycetales</taxon>
        <taxon>Wickerhamomycetaceae</taxon>
        <taxon>Wickerhamomyces</taxon>
    </lineage>
</organism>
<evidence type="ECO:0000256" key="1">
    <source>
        <dbReference type="ARBA" id="ARBA00007920"/>
    </source>
</evidence>
<proteinExistence type="inferred from homology"/>
<dbReference type="OrthoDB" id="5592486at2759"/>
<keyword evidence="5" id="KW-1185">Reference proteome</keyword>
<dbReference type="Proteomes" id="UP000094112">
    <property type="component" value="Unassembled WGS sequence"/>
</dbReference>
<name>A0A1E3P1K3_WICAA</name>
<dbReference type="GeneID" id="30198201"/>
<feature type="region of interest" description="Disordered" evidence="2">
    <location>
        <begin position="107"/>
        <end position="127"/>
    </location>
</feature>
<reference evidence="4 5" key="1">
    <citation type="journal article" date="2016" name="Proc. Natl. Acad. Sci. U.S.A.">
        <title>Comparative genomics of biotechnologically important yeasts.</title>
        <authorList>
            <person name="Riley R."/>
            <person name="Haridas S."/>
            <person name="Wolfe K.H."/>
            <person name="Lopes M.R."/>
            <person name="Hittinger C.T."/>
            <person name="Goeker M."/>
            <person name="Salamov A.A."/>
            <person name="Wisecaver J.H."/>
            <person name="Long T.M."/>
            <person name="Calvey C.H."/>
            <person name="Aerts A.L."/>
            <person name="Barry K.W."/>
            <person name="Choi C."/>
            <person name="Clum A."/>
            <person name="Coughlan A.Y."/>
            <person name="Deshpande S."/>
            <person name="Douglass A.P."/>
            <person name="Hanson S.J."/>
            <person name="Klenk H.-P."/>
            <person name="LaButti K.M."/>
            <person name="Lapidus A."/>
            <person name="Lindquist E.A."/>
            <person name="Lipzen A.M."/>
            <person name="Meier-Kolthoff J.P."/>
            <person name="Ohm R.A."/>
            <person name="Otillar R.P."/>
            <person name="Pangilinan J.L."/>
            <person name="Peng Y."/>
            <person name="Rokas A."/>
            <person name="Rosa C.A."/>
            <person name="Scheuner C."/>
            <person name="Sibirny A.A."/>
            <person name="Slot J.C."/>
            <person name="Stielow J.B."/>
            <person name="Sun H."/>
            <person name="Kurtzman C.P."/>
            <person name="Blackwell M."/>
            <person name="Grigoriev I.V."/>
            <person name="Jeffries T.W."/>
        </authorList>
    </citation>
    <scope>NUCLEOTIDE SEQUENCE [LARGE SCALE GENOMIC DNA]</scope>
    <source>
        <strain evidence="5">ATCC 58044 / CBS 1984 / NCYC 433 / NRRL Y-366-8</strain>
    </source>
</reference>
<dbReference type="GO" id="GO:0004806">
    <property type="term" value="F:triacylglycerol lipase activity"/>
    <property type="evidence" value="ECO:0007669"/>
    <property type="project" value="EnsemblFungi"/>
</dbReference>
<evidence type="ECO:0000256" key="2">
    <source>
        <dbReference type="SAM" id="MobiDB-lite"/>
    </source>
</evidence>
<dbReference type="RefSeq" id="XP_019038573.1">
    <property type="nucleotide sequence ID" value="XM_019180955.2"/>
</dbReference>
<dbReference type="GO" id="GO:0005743">
    <property type="term" value="C:mitochondrial inner membrane"/>
    <property type="evidence" value="ECO:0007669"/>
    <property type="project" value="EnsemblFungi"/>
</dbReference>
<dbReference type="AlphaFoldDB" id="A0A1E3P1K3"/>
<dbReference type="EMBL" id="KV454211">
    <property type="protein sequence ID" value="ODQ59366.1"/>
    <property type="molecule type" value="Genomic_DNA"/>
</dbReference>
<dbReference type="GO" id="GO:0019433">
    <property type="term" value="P:triglyceride catabolic process"/>
    <property type="evidence" value="ECO:0007669"/>
    <property type="project" value="EnsemblFungi"/>
</dbReference>
<evidence type="ECO:0000259" key="3">
    <source>
        <dbReference type="Pfam" id="PF05057"/>
    </source>
</evidence>
<feature type="domain" description="DUF676" evidence="3">
    <location>
        <begin position="124"/>
        <end position="203"/>
    </location>
</feature>
<comment type="similarity">
    <text evidence="1">Belongs to the putative lipase ROG1 family.</text>
</comment>
<dbReference type="STRING" id="683960.A0A1E3P1K3"/>
<dbReference type="InterPro" id="IPR029058">
    <property type="entry name" value="AB_hydrolase_fold"/>
</dbReference>
<accession>A0A1E3P1K3</accession>
<gene>
    <name evidence="4" type="ORF">WICANDRAFT_22616</name>
</gene>
<sequence>KDEYQAPKYPIVLCHGLSGFDRLILVPSLNLISNVVSGKKIEPEFHINDHGGVALDYWFGIQEALQAKGSTVIVAKVPGFGSIEERADELNRFISRATGYLRKQSKSEIYHEDAHPDQGKETDESFEQRQEKVKVNLIAHSMGGLDCRYLISKIENKNFEVVSLTTITTPHRGSEVADHVVDLAKNLPEDIKLPPSIYQLTTNYLKGFNKEVLNDPNVQYLSYGASFIPKWFNVFYGTWQIINEKAGPNDGMVSVDSAKWGIYLGTLVNVDHLDLINWTNGFKRLMGRISPGDLGPQIDTVALYLDIADNLAKRGL</sequence>
<dbReference type="GO" id="GO:0005758">
    <property type="term" value="C:mitochondrial intermembrane space"/>
    <property type="evidence" value="ECO:0007669"/>
    <property type="project" value="EnsemblFungi"/>
</dbReference>
<protein>
    <recommendedName>
        <fullName evidence="3">DUF676 domain-containing protein</fullName>
    </recommendedName>
</protein>
<dbReference type="Gene3D" id="3.40.50.1820">
    <property type="entry name" value="alpha/beta hydrolase"/>
    <property type="match status" value="1"/>
</dbReference>
<feature type="non-terminal residue" evidence="4">
    <location>
        <position position="1"/>
    </location>
</feature>